<feature type="transmembrane region" description="Helical" evidence="12">
    <location>
        <begin position="147"/>
        <end position="165"/>
    </location>
</feature>
<organism evidence="15 16">
    <name type="scientific">Abiotrophia defectiva</name>
    <name type="common">Streptococcus defectivus</name>
    <dbReference type="NCBI Taxonomy" id="46125"/>
    <lineage>
        <taxon>Bacteria</taxon>
        <taxon>Bacillati</taxon>
        <taxon>Bacillota</taxon>
        <taxon>Bacilli</taxon>
        <taxon>Lactobacillales</taxon>
        <taxon>Aerococcaceae</taxon>
        <taxon>Abiotrophia</taxon>
    </lineage>
</organism>
<dbReference type="CDD" id="cd00212">
    <property type="entry name" value="PTS_IIB_glc"/>
    <property type="match status" value="1"/>
</dbReference>
<evidence type="ECO:0000256" key="12">
    <source>
        <dbReference type="SAM" id="Phobius"/>
    </source>
</evidence>
<gene>
    <name evidence="15" type="ORF">HXK00_01315</name>
</gene>
<dbReference type="GO" id="GO:0016301">
    <property type="term" value="F:kinase activity"/>
    <property type="evidence" value="ECO:0007669"/>
    <property type="project" value="UniProtKB-KW"/>
</dbReference>
<dbReference type="Pfam" id="PF00367">
    <property type="entry name" value="PTS_EIIB"/>
    <property type="match status" value="1"/>
</dbReference>
<dbReference type="PROSITE" id="PS51103">
    <property type="entry name" value="PTS_EIIC_TYPE_1"/>
    <property type="match status" value="1"/>
</dbReference>
<dbReference type="PROSITE" id="PS01035">
    <property type="entry name" value="PTS_EIIB_TYPE_1_CYS"/>
    <property type="match status" value="1"/>
</dbReference>
<evidence type="ECO:0000256" key="5">
    <source>
        <dbReference type="ARBA" id="ARBA00022679"/>
    </source>
</evidence>
<evidence type="ECO:0000256" key="11">
    <source>
        <dbReference type="PROSITE-ProRule" id="PRU00421"/>
    </source>
</evidence>
<feature type="transmembrane region" description="Helical" evidence="12">
    <location>
        <begin position="185"/>
        <end position="205"/>
    </location>
</feature>
<feature type="active site" description="Phosphocysteine intermediate; for EIIB activity" evidence="11">
    <location>
        <position position="513"/>
    </location>
</feature>
<dbReference type="InterPro" id="IPR001996">
    <property type="entry name" value="PTS_IIB_1"/>
</dbReference>
<protein>
    <submittedName>
        <fullName evidence="15">PTS transporter subunit EIIC</fullName>
    </submittedName>
</protein>
<evidence type="ECO:0000256" key="1">
    <source>
        <dbReference type="ARBA" id="ARBA00004651"/>
    </source>
</evidence>
<dbReference type="EMBL" id="JABZFV010000008">
    <property type="protein sequence ID" value="MBF0934265.1"/>
    <property type="molecule type" value="Genomic_DNA"/>
</dbReference>
<reference evidence="15" key="1">
    <citation type="submission" date="2020-04" db="EMBL/GenBank/DDBJ databases">
        <title>Deep metagenomics examines the oral microbiome during advanced dental caries in children, revealing novel taxa and co-occurrences with host molecules.</title>
        <authorList>
            <person name="Baker J.L."/>
            <person name="Morton J.T."/>
            <person name="Dinis M."/>
            <person name="Alvarez R."/>
            <person name="Tran N.C."/>
            <person name="Knight R."/>
            <person name="Edlund A."/>
        </authorList>
    </citation>
    <scope>NUCLEOTIDE SEQUENCE</scope>
    <source>
        <strain evidence="15">JCVI_23_bin.16</strain>
    </source>
</reference>
<evidence type="ECO:0000256" key="8">
    <source>
        <dbReference type="ARBA" id="ARBA00022777"/>
    </source>
</evidence>
<dbReference type="Proteomes" id="UP000757900">
    <property type="component" value="Unassembled WGS sequence"/>
</dbReference>
<keyword evidence="2" id="KW-0813">Transport</keyword>
<evidence type="ECO:0000256" key="3">
    <source>
        <dbReference type="ARBA" id="ARBA00022475"/>
    </source>
</evidence>
<feature type="transmembrane region" description="Helical" evidence="12">
    <location>
        <begin position="20"/>
        <end position="40"/>
    </location>
</feature>
<feature type="domain" description="PTS EIIC type-1" evidence="14">
    <location>
        <begin position="5"/>
        <end position="434"/>
    </location>
</feature>
<dbReference type="GO" id="GO:0009401">
    <property type="term" value="P:phosphoenolpyruvate-dependent sugar phosphotransferase system"/>
    <property type="evidence" value="ECO:0007669"/>
    <property type="project" value="UniProtKB-KW"/>
</dbReference>
<dbReference type="GO" id="GO:0005886">
    <property type="term" value="C:plasma membrane"/>
    <property type="evidence" value="ECO:0007669"/>
    <property type="project" value="UniProtKB-SubCell"/>
</dbReference>
<dbReference type="InterPro" id="IPR050429">
    <property type="entry name" value="PTS_Glucose_EIICBA"/>
</dbReference>
<evidence type="ECO:0000256" key="4">
    <source>
        <dbReference type="ARBA" id="ARBA00022597"/>
    </source>
</evidence>
<dbReference type="GO" id="GO:0090563">
    <property type="term" value="F:protein-phosphocysteine-sugar phosphotransferase activity"/>
    <property type="evidence" value="ECO:0007669"/>
    <property type="project" value="TreeGrafter"/>
</dbReference>
<dbReference type="PANTHER" id="PTHR30009:SF24">
    <property type="entry name" value="PTS SYSTEM, IIBC COMPONENT"/>
    <property type="match status" value="1"/>
</dbReference>
<evidence type="ECO:0000313" key="16">
    <source>
        <dbReference type="Proteomes" id="UP000757900"/>
    </source>
</evidence>
<evidence type="ECO:0000313" key="15">
    <source>
        <dbReference type="EMBL" id="MBF0934265.1"/>
    </source>
</evidence>
<comment type="subcellular location">
    <subcellularLocation>
        <location evidence="1">Cell membrane</location>
        <topology evidence="1">Multi-pass membrane protein</topology>
    </subcellularLocation>
</comment>
<feature type="transmembrane region" description="Helical" evidence="12">
    <location>
        <begin position="92"/>
        <end position="113"/>
    </location>
</feature>
<keyword evidence="10 12" id="KW-0472">Membrane</keyword>
<dbReference type="InterPro" id="IPR018113">
    <property type="entry name" value="PTrfase_EIIB_Cys"/>
</dbReference>
<name>A0A929QSY4_ABIDE</name>
<feature type="transmembrane region" description="Helical" evidence="12">
    <location>
        <begin position="399"/>
        <end position="418"/>
    </location>
</feature>
<dbReference type="Pfam" id="PF02378">
    <property type="entry name" value="PTS_EIIC"/>
    <property type="match status" value="1"/>
</dbReference>
<feature type="transmembrane region" description="Helical" evidence="12">
    <location>
        <begin position="345"/>
        <end position="368"/>
    </location>
</feature>
<feature type="transmembrane region" description="Helical" evidence="12">
    <location>
        <begin position="375"/>
        <end position="393"/>
    </location>
</feature>
<dbReference type="InterPro" id="IPR003352">
    <property type="entry name" value="PTS_EIIC"/>
</dbReference>
<feature type="transmembrane region" description="Helical" evidence="12">
    <location>
        <begin position="212"/>
        <end position="233"/>
    </location>
</feature>
<feature type="domain" description="PTS EIIB type-1" evidence="13">
    <location>
        <begin position="491"/>
        <end position="571"/>
    </location>
</feature>
<evidence type="ECO:0000256" key="2">
    <source>
        <dbReference type="ARBA" id="ARBA00022448"/>
    </source>
</evidence>
<feature type="transmembrane region" description="Helical" evidence="12">
    <location>
        <begin position="61"/>
        <end position="86"/>
    </location>
</feature>
<dbReference type="InterPro" id="IPR036878">
    <property type="entry name" value="Glu_permease_IIB"/>
</dbReference>
<dbReference type="AlphaFoldDB" id="A0A929QSY4"/>
<proteinExistence type="predicted"/>
<accession>A0A929QSY4</accession>
<dbReference type="PROSITE" id="PS51098">
    <property type="entry name" value="PTS_EIIB_TYPE_1"/>
    <property type="match status" value="1"/>
</dbReference>
<keyword evidence="6" id="KW-0598">Phosphotransferase system</keyword>
<keyword evidence="8" id="KW-0418">Kinase</keyword>
<dbReference type="GO" id="GO:0008982">
    <property type="term" value="F:protein-N(PI)-phosphohistidine-sugar phosphotransferase activity"/>
    <property type="evidence" value="ECO:0007669"/>
    <property type="project" value="InterPro"/>
</dbReference>
<dbReference type="Gene3D" id="3.30.1360.60">
    <property type="entry name" value="Glucose permease domain IIB"/>
    <property type="match status" value="1"/>
</dbReference>
<evidence type="ECO:0000256" key="7">
    <source>
        <dbReference type="ARBA" id="ARBA00022692"/>
    </source>
</evidence>
<evidence type="ECO:0000256" key="9">
    <source>
        <dbReference type="ARBA" id="ARBA00022989"/>
    </source>
</evidence>
<dbReference type="SUPFAM" id="SSF55604">
    <property type="entry name" value="Glucose permease domain IIB"/>
    <property type="match status" value="1"/>
</dbReference>
<evidence type="ECO:0000256" key="10">
    <source>
        <dbReference type="ARBA" id="ARBA00023136"/>
    </source>
</evidence>
<keyword evidence="5" id="KW-0808">Transferase</keyword>
<sequence>MSQKNKFVYAFEQFGRSFLLPVSVLPGAGIIKGIGTAFSNSDTLKMFPVLQNQIFQFIMKFFITLGDTAFNHLPIIFAVGVAVGLAKREKGSAALSGVLGFIVLHSVLNFLLVQSHSLVDTSKLSSAEAKLAMANAMQTKVMGIQTLDLSVFGGIIVGVVVFFVHRWAVKKQLPALIGFFSGPRFVPIVTIVAMAFVSVILFFIWPPIQQGISILSVFILKSGPLGTFLYGLVERALLPFGLHHGLNWPVRTTELGGTWTINGERVVGTINAYLASLADPNITSIDPSITRFNGGKFVYFMFGLSGAAYAMYKTADPKKRKVVGSLLFAAAGTAFLTGITEPIEFTFLFVAPILYIAHAFMAGTALLVMHLLGAGVATPTGHGFINLIIYGVLQGPKTHWWLVFIVGVPCFILYYYVFRLLILKFNLKTPGREDSDEVKLSSKKEAREKLGVTINQVGQDNSNNDLHPEDQALLNSGTAMKTIPDSPEGIHQQALGLIAAHGGPDNIEEVNACITRLRINVKDKAQVDKDTIVHQLGALGFAENDMQMQSIYGAHANVLKMEIQDILGMEE</sequence>
<dbReference type="RefSeq" id="WP_303765407.1">
    <property type="nucleotide sequence ID" value="NZ_CAJPUI010000003.1"/>
</dbReference>
<keyword evidence="4" id="KW-0762">Sugar transport</keyword>
<evidence type="ECO:0000259" key="13">
    <source>
        <dbReference type="PROSITE" id="PS51098"/>
    </source>
</evidence>
<keyword evidence="9 12" id="KW-1133">Transmembrane helix</keyword>
<evidence type="ECO:0000256" key="6">
    <source>
        <dbReference type="ARBA" id="ARBA00022683"/>
    </source>
</evidence>
<keyword evidence="3" id="KW-1003">Cell membrane</keyword>
<dbReference type="InterPro" id="IPR013013">
    <property type="entry name" value="PTS_EIIC_1"/>
</dbReference>
<keyword evidence="7 12" id="KW-0812">Transmembrane</keyword>
<feature type="transmembrane region" description="Helical" evidence="12">
    <location>
        <begin position="297"/>
        <end position="315"/>
    </location>
</feature>
<comment type="caution">
    <text evidence="15">The sequence shown here is derived from an EMBL/GenBank/DDBJ whole genome shotgun (WGS) entry which is preliminary data.</text>
</comment>
<feature type="transmembrane region" description="Helical" evidence="12">
    <location>
        <begin position="322"/>
        <end position="339"/>
    </location>
</feature>
<dbReference type="PANTHER" id="PTHR30009">
    <property type="entry name" value="CYTOCHROME C-TYPE SYNTHESIS PROTEIN AND PTS TRANSMEMBRANE COMPONENT"/>
    <property type="match status" value="1"/>
</dbReference>
<evidence type="ECO:0000259" key="14">
    <source>
        <dbReference type="PROSITE" id="PS51103"/>
    </source>
</evidence>